<dbReference type="InterPro" id="IPR001584">
    <property type="entry name" value="Integrase_cat-core"/>
</dbReference>
<dbReference type="Proteomes" id="UP001151760">
    <property type="component" value="Unassembled WGS sequence"/>
</dbReference>
<dbReference type="PANTHER" id="PTHR42648">
    <property type="entry name" value="TRANSPOSASE, PUTATIVE-RELATED"/>
    <property type="match status" value="1"/>
</dbReference>
<evidence type="ECO:0000256" key="2">
    <source>
        <dbReference type="ARBA" id="ARBA00022723"/>
    </source>
</evidence>
<feature type="compositionally biased region" description="Polar residues" evidence="5">
    <location>
        <begin position="1216"/>
        <end position="1231"/>
    </location>
</feature>
<keyword evidence="4" id="KW-0378">Hydrolase</keyword>
<keyword evidence="8" id="KW-1185">Reference proteome</keyword>
<evidence type="ECO:0000256" key="3">
    <source>
        <dbReference type="ARBA" id="ARBA00022750"/>
    </source>
</evidence>
<feature type="region of interest" description="Disordered" evidence="5">
    <location>
        <begin position="648"/>
        <end position="687"/>
    </location>
</feature>
<evidence type="ECO:0000259" key="6">
    <source>
        <dbReference type="PROSITE" id="PS50994"/>
    </source>
</evidence>
<dbReference type="InterPro" id="IPR043502">
    <property type="entry name" value="DNA/RNA_pol_sf"/>
</dbReference>
<dbReference type="SUPFAM" id="SSF53098">
    <property type="entry name" value="Ribonuclease H-like"/>
    <property type="match status" value="1"/>
</dbReference>
<protein>
    <submittedName>
        <fullName evidence="7">Ribonuclease H-like domain-containing protein</fullName>
    </submittedName>
</protein>
<name>A0ABQ4YIZ3_9ASTR</name>
<proteinExistence type="predicted"/>
<keyword evidence="2" id="KW-0479">Metal-binding</keyword>
<feature type="compositionally biased region" description="Basic and acidic residues" evidence="5">
    <location>
        <begin position="1598"/>
        <end position="1611"/>
    </location>
</feature>
<dbReference type="SUPFAM" id="SSF56672">
    <property type="entry name" value="DNA/RNA polymerases"/>
    <property type="match status" value="1"/>
</dbReference>
<dbReference type="EMBL" id="BQNB010010472">
    <property type="protein sequence ID" value="GJS77773.1"/>
    <property type="molecule type" value="Genomic_DNA"/>
</dbReference>
<dbReference type="Pfam" id="PF07727">
    <property type="entry name" value="RVT_2"/>
    <property type="match status" value="1"/>
</dbReference>
<feature type="region of interest" description="Disordered" evidence="5">
    <location>
        <begin position="1210"/>
        <end position="1231"/>
    </location>
</feature>
<dbReference type="Pfam" id="PF13976">
    <property type="entry name" value="gag_pre-integrs"/>
    <property type="match status" value="1"/>
</dbReference>
<dbReference type="InterPro" id="IPR012337">
    <property type="entry name" value="RNaseH-like_sf"/>
</dbReference>
<feature type="region of interest" description="Disordered" evidence="5">
    <location>
        <begin position="1551"/>
        <end position="1626"/>
    </location>
</feature>
<dbReference type="InterPro" id="IPR025724">
    <property type="entry name" value="GAG-pre-integrase_dom"/>
</dbReference>
<dbReference type="PANTHER" id="PTHR42648:SF32">
    <property type="entry name" value="RIBONUCLEASE H-LIKE DOMAIN, GAG-PRE-INTEGRASE DOMAIN PROTEIN-RELATED"/>
    <property type="match status" value="1"/>
</dbReference>
<dbReference type="Pfam" id="PF25597">
    <property type="entry name" value="SH3_retrovirus"/>
    <property type="match status" value="1"/>
</dbReference>
<dbReference type="InterPro" id="IPR054722">
    <property type="entry name" value="PolX-like_BBD"/>
</dbReference>
<dbReference type="InterPro" id="IPR036397">
    <property type="entry name" value="RNaseH_sf"/>
</dbReference>
<feature type="domain" description="Integrase catalytic" evidence="6">
    <location>
        <begin position="324"/>
        <end position="495"/>
    </location>
</feature>
<accession>A0ABQ4YIZ3</accession>
<gene>
    <name evidence="7" type="ORF">Tco_0727654</name>
</gene>
<feature type="compositionally biased region" description="Acidic residues" evidence="5">
    <location>
        <begin position="1612"/>
        <end position="1626"/>
    </location>
</feature>
<keyword evidence="1" id="KW-0645">Protease</keyword>
<evidence type="ECO:0000313" key="8">
    <source>
        <dbReference type="Proteomes" id="UP001151760"/>
    </source>
</evidence>
<keyword evidence="3" id="KW-0064">Aspartyl protease</keyword>
<dbReference type="InterPro" id="IPR039537">
    <property type="entry name" value="Retrotran_Ty1/copia-like"/>
</dbReference>
<dbReference type="InterPro" id="IPR013103">
    <property type="entry name" value="RVT_2"/>
</dbReference>
<evidence type="ECO:0000256" key="5">
    <source>
        <dbReference type="SAM" id="MobiDB-lite"/>
    </source>
</evidence>
<evidence type="ECO:0000256" key="4">
    <source>
        <dbReference type="ARBA" id="ARBA00022801"/>
    </source>
</evidence>
<evidence type="ECO:0000256" key="1">
    <source>
        <dbReference type="ARBA" id="ARBA00022670"/>
    </source>
</evidence>
<reference evidence="7" key="2">
    <citation type="submission" date="2022-01" db="EMBL/GenBank/DDBJ databases">
        <authorList>
            <person name="Yamashiro T."/>
            <person name="Shiraishi A."/>
            <person name="Satake H."/>
            <person name="Nakayama K."/>
        </authorList>
    </citation>
    <scope>NUCLEOTIDE SEQUENCE</scope>
</reference>
<dbReference type="Gene3D" id="3.30.420.10">
    <property type="entry name" value="Ribonuclease H-like superfamily/Ribonuclease H"/>
    <property type="match status" value="1"/>
</dbReference>
<feature type="compositionally biased region" description="Basic residues" evidence="5">
    <location>
        <begin position="1585"/>
        <end position="1597"/>
    </location>
</feature>
<sequence>MDITTIISPNNAKTVENKGGSNTVESNAVRLNNTSAPIIEDWISDDEILTRSGKLSTASAAVNTVRPINTANTKAVNTVRPFNTVASKQIMNHPRPITNAFKRGYLQSSRPFNRHSTNKNNIINTNFNTARVKHTTASDRAVVSENKGKGPNAVKASACWGNPQQEEYKEKVVIDSGCSRHVTGNKCYLDAYKDYDGGFISFGDGKGKIKTGSLDFEDVYFCKELKYNLFSVSQIYDKKNNVLFTDTECLVLYSDFKLLDESQVLLRVTRKDNIYSVDLKNVFPTGDLTCLIPKAIIDESNTWHRRLGHINFKTMNKLVKGNLVKGLPSKIFENDHSCVVYQKGKQHKAFYKAKLVNYISKPLHMLHMDLFGPTNDETSEILKTFIIEIENQLDNKVKVIQSNNRTEFKNSIMNQFCEMKGIKREFSIARTPQQNGVAERKNRTLIEAARTMLVDSKFPTTFWAEAVNTDCYVLNRVLVIKPHNKIPYELIHGRPPLIDFMKPFGCPVTILNTWDYLGKFDAKAEEGYFVGYSMVSKAMRVFNQRTRIVEETLNIRFLKNTPNVKGNRPDWLFDVDTLTISMNYVPVVAGNKTNGIAGTKDNIVAGQAQKEKEPKQEYILIPLCTTDPLISQGPKDSEGDTRIKPMEVDENEASDNSGKHDQEARSDTLVSTAGPRVDTAVPSPTVNTARTSVSTANTFEEQLFESFCPFKNVFTLPPVPNVSSMDNTGIFESFYDDEDVEEEVDMNNVDSSYTVPDTSFTKFHKDHPEDQVIGSLKTFVQTRHMTKTNEKHGLISSVHKIRRTNHKAIFQLLLPDFLSQRTQIVNQRPEDPSWWKKNKARLVAQGHTQEEGIDYDEVFALVARIEAIRLFLAYASFKDYVVYQMDVNSAFLYGKIEEEVYVCQPPGFEDPHFLNKVYKVEKALYGLHQAPRAWYETLSTYLQDNGFHRGQINKTLFIKRHKDDILLVQIYVDDIIFGSTKKEMIIEFEKLMHDKFQMSSMGELYFFLGLQVKQKSDGIFISQDKYVAEILKKFDFASVKTASTPMETNKPLIKDEEAKDMDACQRGRDTKIPHSSGPPVKVGDEAVYKELGDSMERATTTASSLETEQDSAEVKMINGVHPLQALIDKKKPIIMESSIRSNLHLDDEEVFINQQLRDMSHHKNTFVNLFHIKKIFANMKREGKDFSRRVTPLFDTMLVQASEEVAEVAQDETVQEESVPTPSNDPLPSSEDSMQLNDLMLLCSQLQKQVLDLEKDKSTQAIEISSFKKRVDKLEKGRIFRTTGLKRFNKGRSIEDIDGDVEVTLVNETQDEQNEDLMFDTGVLDDDEVFVDATTVEKEEHSTMTGEAVTTVGVEDSAALTIPTTVEETLAQTLMEIRAAKPKAKRIIFHDMEEQKDQVALDEEIARDIQAKLDVEIIEEEKLARQKEEEANIALIESWDNTQAIMEADFELAQKIQIEEQGEITIEERSKLFVELMNKRKKHFAMLIAEEKRRKPPTKAQKMNQMSTCLKNMGGYKHNQLKSKSYEEIQKLFDNEMRRVNTFIPIDSKAVKSKKGIEESSKGTKDELRSDKTKKVEGSEEKATGSRKKNLGRKRARKEQQQECLKRQKLEDDNESDEHEEVEADDTDELKKHLVIKKDDDIAIDVIPLATKPLVILDYKLHKEGLMAHYKLIRADGSSNRYTSIIRLLQGIDREDLQTLWKLVKTKHGDTRPEDKHERVMWGDLKVMFEPDIRSDVWRNLQGYKIQKMNIKFRGGLLGLKGLKGFLRLLLLSTASMELLLSVEVKTAQS</sequence>
<feature type="compositionally biased region" description="Basic and acidic residues" evidence="5">
    <location>
        <begin position="1555"/>
        <end position="1584"/>
    </location>
</feature>
<comment type="caution">
    <text evidence="7">The sequence shown here is derived from an EMBL/GenBank/DDBJ whole genome shotgun (WGS) entry which is preliminary data.</text>
</comment>
<reference evidence="7" key="1">
    <citation type="journal article" date="2022" name="Int. J. Mol. Sci.">
        <title>Draft Genome of Tanacetum Coccineum: Genomic Comparison of Closely Related Tanacetum-Family Plants.</title>
        <authorList>
            <person name="Yamashiro T."/>
            <person name="Shiraishi A."/>
            <person name="Nakayama K."/>
            <person name="Satake H."/>
        </authorList>
    </citation>
    <scope>NUCLEOTIDE SEQUENCE</scope>
</reference>
<evidence type="ECO:0000313" key="7">
    <source>
        <dbReference type="EMBL" id="GJS77773.1"/>
    </source>
</evidence>
<dbReference type="PROSITE" id="PS50994">
    <property type="entry name" value="INTEGRASE"/>
    <property type="match status" value="1"/>
</dbReference>
<organism evidence="7 8">
    <name type="scientific">Tanacetum coccineum</name>
    <dbReference type="NCBI Taxonomy" id="301880"/>
    <lineage>
        <taxon>Eukaryota</taxon>
        <taxon>Viridiplantae</taxon>
        <taxon>Streptophyta</taxon>
        <taxon>Embryophyta</taxon>
        <taxon>Tracheophyta</taxon>
        <taxon>Spermatophyta</taxon>
        <taxon>Magnoliopsida</taxon>
        <taxon>eudicotyledons</taxon>
        <taxon>Gunneridae</taxon>
        <taxon>Pentapetalae</taxon>
        <taxon>asterids</taxon>
        <taxon>campanulids</taxon>
        <taxon>Asterales</taxon>
        <taxon>Asteraceae</taxon>
        <taxon>Asteroideae</taxon>
        <taxon>Anthemideae</taxon>
        <taxon>Anthemidinae</taxon>
        <taxon>Tanacetum</taxon>
    </lineage>
</organism>
<feature type="compositionally biased region" description="Basic and acidic residues" evidence="5">
    <location>
        <begin position="657"/>
        <end position="666"/>
    </location>
</feature>
<dbReference type="InterPro" id="IPR057670">
    <property type="entry name" value="SH3_retrovirus"/>
</dbReference>
<dbReference type="Pfam" id="PF22936">
    <property type="entry name" value="Pol_BBD"/>
    <property type="match status" value="1"/>
</dbReference>